<feature type="compositionally biased region" description="Low complexity" evidence="1">
    <location>
        <begin position="146"/>
        <end position="163"/>
    </location>
</feature>
<feature type="compositionally biased region" description="Polar residues" evidence="1">
    <location>
        <begin position="306"/>
        <end position="325"/>
    </location>
</feature>
<feature type="compositionally biased region" description="Basic residues" evidence="1">
    <location>
        <begin position="55"/>
        <end position="76"/>
    </location>
</feature>
<organism evidence="2 3">
    <name type="scientific">Thelohanellus kitauei</name>
    <name type="common">Myxosporean</name>
    <dbReference type="NCBI Taxonomy" id="669202"/>
    <lineage>
        <taxon>Eukaryota</taxon>
        <taxon>Metazoa</taxon>
        <taxon>Cnidaria</taxon>
        <taxon>Myxozoa</taxon>
        <taxon>Myxosporea</taxon>
        <taxon>Bivalvulida</taxon>
        <taxon>Platysporina</taxon>
        <taxon>Myxobolidae</taxon>
        <taxon>Thelohanellus</taxon>
    </lineage>
</organism>
<comment type="caution">
    <text evidence="2">The sequence shown here is derived from an EMBL/GenBank/DDBJ whole genome shotgun (WGS) entry which is preliminary data.</text>
</comment>
<dbReference type="EMBL" id="JWZT01004031">
    <property type="protein sequence ID" value="KII65056.1"/>
    <property type="molecule type" value="Genomic_DNA"/>
</dbReference>
<evidence type="ECO:0000313" key="2">
    <source>
        <dbReference type="EMBL" id="KII65056.1"/>
    </source>
</evidence>
<proteinExistence type="predicted"/>
<feature type="region of interest" description="Disordered" evidence="1">
    <location>
        <begin position="37"/>
        <end position="108"/>
    </location>
</feature>
<evidence type="ECO:0000256" key="1">
    <source>
        <dbReference type="SAM" id="MobiDB-lite"/>
    </source>
</evidence>
<name>A0A0C2MD22_THEKT</name>
<feature type="region of interest" description="Disordered" evidence="1">
    <location>
        <begin position="126"/>
        <end position="168"/>
    </location>
</feature>
<dbReference type="AlphaFoldDB" id="A0A0C2MD22"/>
<feature type="compositionally biased region" description="Polar residues" evidence="1">
    <location>
        <begin position="77"/>
        <end position="107"/>
    </location>
</feature>
<reference evidence="2 3" key="1">
    <citation type="journal article" date="2014" name="Genome Biol. Evol.">
        <title>The genome of the myxosporean Thelohanellus kitauei shows adaptations to nutrient acquisition within its fish host.</title>
        <authorList>
            <person name="Yang Y."/>
            <person name="Xiong J."/>
            <person name="Zhou Z."/>
            <person name="Huo F."/>
            <person name="Miao W."/>
            <person name="Ran C."/>
            <person name="Liu Y."/>
            <person name="Zhang J."/>
            <person name="Feng J."/>
            <person name="Wang M."/>
            <person name="Wang M."/>
            <person name="Wang L."/>
            <person name="Yao B."/>
        </authorList>
    </citation>
    <scope>NUCLEOTIDE SEQUENCE [LARGE SCALE GENOMIC DNA]</scope>
    <source>
        <strain evidence="2">Wuqing</strain>
    </source>
</reference>
<dbReference type="Proteomes" id="UP000031668">
    <property type="component" value="Unassembled WGS sequence"/>
</dbReference>
<accession>A0A0C2MD22</accession>
<sequence>MREFYLRYSKEEHARPHGSHLVSNIFISTPIVSEPRAKENVPFPMQRSRRDGHGVVRKSSHVHAQNSHRSRDRRTPRQQNGRSFPPASSNPFLQSMGSTSNHSSEQYNCDAESINSRLDDLGRQMSEMSDGWVSPTKPQEQPPNRSSSSCYANSSAPQSNNSSYITPPRFCDAYRPPFRQNPENVLVPRFGGDQRSFPPANQYFPNPNYPHTLAPFQDPTKIMGSYKPCEPHPRLVPQMNGSRSMDGSVTSPRILVEVGTAYIGLTFNQDGAMSERPQLMVDMSKFNNPDFFNQVIGQLSRWRQQSQVENSSNFPPGSAGRTNNPMGYFTH</sequence>
<feature type="region of interest" description="Disordered" evidence="1">
    <location>
        <begin position="306"/>
        <end position="331"/>
    </location>
</feature>
<feature type="compositionally biased region" description="Polar residues" evidence="1">
    <location>
        <begin position="136"/>
        <end position="145"/>
    </location>
</feature>
<keyword evidence="3" id="KW-1185">Reference proteome</keyword>
<protein>
    <submittedName>
        <fullName evidence="2">Uncharacterized protein</fullName>
    </submittedName>
</protein>
<evidence type="ECO:0000313" key="3">
    <source>
        <dbReference type="Proteomes" id="UP000031668"/>
    </source>
</evidence>
<gene>
    <name evidence="2" type="ORF">RF11_10777</name>
</gene>